<dbReference type="Proteomes" id="UP000216188">
    <property type="component" value="Unassembled WGS sequence"/>
</dbReference>
<name>A0A256GFZ2_9HYPH</name>
<evidence type="ECO:0000313" key="1">
    <source>
        <dbReference type="EMBL" id="OYR25860.1"/>
    </source>
</evidence>
<dbReference type="EMBL" id="NNRM01000021">
    <property type="protein sequence ID" value="OYR25860.1"/>
    <property type="molecule type" value="Genomic_DNA"/>
</dbReference>
<protein>
    <submittedName>
        <fullName evidence="1">Endodeoxyribonuclease RusA family protein</fullName>
    </submittedName>
</protein>
<accession>A0A256GFZ2</accession>
<dbReference type="GO" id="GO:0000287">
    <property type="term" value="F:magnesium ion binding"/>
    <property type="evidence" value="ECO:0007669"/>
    <property type="project" value="InterPro"/>
</dbReference>
<comment type="caution">
    <text evidence="1">The sequence shown here is derived from an EMBL/GenBank/DDBJ whole genome shotgun (WGS) entry which is preliminary data.</text>
</comment>
<reference evidence="1 2" key="1">
    <citation type="submission" date="2017-07" db="EMBL/GenBank/DDBJ databases">
        <title>Phylogenetic study on the rhizospheric bacterium Ochrobactrum sp. A44.</title>
        <authorList>
            <person name="Krzyzanowska D.M."/>
            <person name="Ossowicki A."/>
            <person name="Rajewska M."/>
            <person name="Maciag T."/>
            <person name="Kaczynski Z."/>
            <person name="Czerwicka M."/>
            <person name="Jafra S."/>
        </authorList>
    </citation>
    <scope>NUCLEOTIDE SEQUENCE [LARGE SCALE GENOMIC DNA]</scope>
    <source>
        <strain evidence="1 2">CCUG 30717</strain>
    </source>
</reference>
<sequence>MIKLALPFPPSVWDIYVGWGKSRRVSPEYAKWRKDCGFFLNRKNEFIDGPFSISVALKRPHKRMDLDNRMKALLDVLQHYKVIKNDSLCERLTMTWDAGLKEECVVILQRAEEALSS</sequence>
<dbReference type="GO" id="GO:0006281">
    <property type="term" value="P:DNA repair"/>
    <property type="evidence" value="ECO:0007669"/>
    <property type="project" value="InterPro"/>
</dbReference>
<proteinExistence type="predicted"/>
<dbReference type="SUPFAM" id="SSF103084">
    <property type="entry name" value="Holliday junction resolvase RusA"/>
    <property type="match status" value="1"/>
</dbReference>
<dbReference type="AlphaFoldDB" id="A0A256GFZ2"/>
<dbReference type="RefSeq" id="WP_094543685.1">
    <property type="nucleotide sequence ID" value="NZ_JBHEEM010000011.1"/>
</dbReference>
<evidence type="ECO:0000313" key="2">
    <source>
        <dbReference type="Proteomes" id="UP000216188"/>
    </source>
</evidence>
<organism evidence="1 2">
    <name type="scientific">Brucella pseudogrignonensis</name>
    <dbReference type="NCBI Taxonomy" id="419475"/>
    <lineage>
        <taxon>Bacteria</taxon>
        <taxon>Pseudomonadati</taxon>
        <taxon>Pseudomonadota</taxon>
        <taxon>Alphaproteobacteria</taxon>
        <taxon>Hyphomicrobiales</taxon>
        <taxon>Brucellaceae</taxon>
        <taxon>Brucella/Ochrobactrum group</taxon>
        <taxon>Brucella</taxon>
    </lineage>
</organism>
<dbReference type="Gene3D" id="3.30.1330.70">
    <property type="entry name" value="Holliday junction resolvase RusA"/>
    <property type="match status" value="1"/>
</dbReference>
<dbReference type="InterPro" id="IPR008822">
    <property type="entry name" value="Endonuclease_RusA-like"/>
</dbReference>
<dbReference type="Pfam" id="PF05866">
    <property type="entry name" value="RusA"/>
    <property type="match status" value="1"/>
</dbReference>
<gene>
    <name evidence="1" type="ORF">CEV34_2663</name>
</gene>
<keyword evidence="2" id="KW-1185">Reference proteome</keyword>
<dbReference type="GO" id="GO:0006310">
    <property type="term" value="P:DNA recombination"/>
    <property type="evidence" value="ECO:0007669"/>
    <property type="project" value="InterPro"/>
</dbReference>
<dbReference type="InterPro" id="IPR036614">
    <property type="entry name" value="RusA-like_sf"/>
</dbReference>